<organism evidence="1">
    <name type="scientific">Arundo donax</name>
    <name type="common">Giant reed</name>
    <name type="synonym">Donax arundinaceus</name>
    <dbReference type="NCBI Taxonomy" id="35708"/>
    <lineage>
        <taxon>Eukaryota</taxon>
        <taxon>Viridiplantae</taxon>
        <taxon>Streptophyta</taxon>
        <taxon>Embryophyta</taxon>
        <taxon>Tracheophyta</taxon>
        <taxon>Spermatophyta</taxon>
        <taxon>Magnoliopsida</taxon>
        <taxon>Liliopsida</taxon>
        <taxon>Poales</taxon>
        <taxon>Poaceae</taxon>
        <taxon>PACMAD clade</taxon>
        <taxon>Arundinoideae</taxon>
        <taxon>Arundineae</taxon>
        <taxon>Arundo</taxon>
    </lineage>
</organism>
<protein>
    <submittedName>
        <fullName evidence="1">Uncharacterized protein</fullName>
    </submittedName>
</protein>
<reference evidence="1" key="1">
    <citation type="submission" date="2014-09" db="EMBL/GenBank/DDBJ databases">
        <authorList>
            <person name="Magalhaes I.L.F."/>
            <person name="Oliveira U."/>
            <person name="Santos F.R."/>
            <person name="Vidigal T.H.D.A."/>
            <person name="Brescovit A.D."/>
            <person name="Santos A.J."/>
        </authorList>
    </citation>
    <scope>NUCLEOTIDE SEQUENCE</scope>
    <source>
        <tissue evidence="1">Shoot tissue taken approximately 20 cm above the soil surface</tissue>
    </source>
</reference>
<reference evidence="1" key="2">
    <citation type="journal article" date="2015" name="Data Brief">
        <title>Shoot transcriptome of the giant reed, Arundo donax.</title>
        <authorList>
            <person name="Barrero R.A."/>
            <person name="Guerrero F.D."/>
            <person name="Moolhuijzen P."/>
            <person name="Goolsby J.A."/>
            <person name="Tidwell J."/>
            <person name="Bellgard S.E."/>
            <person name="Bellgard M.I."/>
        </authorList>
    </citation>
    <scope>NUCLEOTIDE SEQUENCE</scope>
    <source>
        <tissue evidence="1">Shoot tissue taken approximately 20 cm above the soil surface</tissue>
    </source>
</reference>
<dbReference type="EMBL" id="GBRH01165594">
    <property type="protein sequence ID" value="JAE32302.1"/>
    <property type="molecule type" value="Transcribed_RNA"/>
</dbReference>
<evidence type="ECO:0000313" key="1">
    <source>
        <dbReference type="EMBL" id="JAE32302.1"/>
    </source>
</evidence>
<proteinExistence type="predicted"/>
<accession>A0A0A9H6D1</accession>
<name>A0A0A9H6D1_ARUDO</name>
<sequence>MQLGAPIQTYPWCSTSLQKANYLELCTELNDVFPPLLQESTACYWKFHSITHC</sequence>
<dbReference type="AlphaFoldDB" id="A0A0A9H6D1"/>